<reference evidence="1" key="1">
    <citation type="submission" date="2020-04" db="EMBL/GenBank/DDBJ databases">
        <title>A chromosome-scale assembly and high-density genetic map of the yellow drum (Nibea albiflora) genome.</title>
        <authorList>
            <person name="Xu D."/>
            <person name="Zhang W."/>
            <person name="Chen R."/>
            <person name="Tan P."/>
            <person name="Wang L."/>
            <person name="Song H."/>
            <person name="Tian L."/>
            <person name="Zhu Q."/>
            <person name="Wang B."/>
        </authorList>
    </citation>
    <scope>NUCLEOTIDE SEQUENCE</scope>
    <source>
        <strain evidence="1">ZJHYS-2018</strain>
    </source>
</reference>
<sequence length="592" mass="66457">MTNNPHGSGSRDAHLWSRTHWLGSDSRIEATVGYRSDKHTVRASESGQDSPCDPRDRSRETEKYFGLISHHKEPTLTSLQCHVCNVPEIVTAKVGGRIFPFGSYHLRVHSKGADIDALCVGPGFIQRDDFFTSFFEKLKSQKEVKDIRAIKDAFVPVIKMTFDGIEMDLVFAQVQRRSITDHLNLLENSWFNCIDKHCARSLNGRSIYSNSLGFLGGVSWAIMVARICQLYPNAAPSTLVKKFFYFYARWEWPVPIHLKKVQDCGYKLPFWDPVNRSDRSDLMPLITPSYPQQNSSFNVCPSTLAIMKEEIVRGLSITEDIHDKKAPWSKLFEPVDFAAKYKHFILLQASSATEKQHLEWVGLVESKLRHLVGTLEKNVTISLAHFNSQSTTGPTKGNNKGLSTTWQIGILINKEMSKNGLDLTCDLQSFSDMIYTLAERAQIYEEGMTISASYQKRHTGTADKKRPVPTPKPTQSNQLSSQPVKRKVWCDSDMAPKKCKADKEPMAVTKKLRAVSAVTTTQESKDSCSNFKSPLPVSSQSPKRAGDNELESSGKRFKPDPSPPTVELSEVPPNATGPVTAKKQAIKFQLLR</sequence>
<proteinExistence type="predicted"/>
<keyword evidence="2" id="KW-1185">Reference proteome</keyword>
<evidence type="ECO:0000313" key="1">
    <source>
        <dbReference type="EMBL" id="KAG8008448.1"/>
    </source>
</evidence>
<accession>A0ACB7F344</accession>
<evidence type="ECO:0000313" key="2">
    <source>
        <dbReference type="Proteomes" id="UP000805704"/>
    </source>
</evidence>
<dbReference type="Proteomes" id="UP000805704">
    <property type="component" value="Chromosome 19"/>
</dbReference>
<organism evidence="1 2">
    <name type="scientific">Nibea albiflora</name>
    <name type="common">Yellow drum</name>
    <name type="synonym">Corvina albiflora</name>
    <dbReference type="NCBI Taxonomy" id="240163"/>
    <lineage>
        <taxon>Eukaryota</taxon>
        <taxon>Metazoa</taxon>
        <taxon>Chordata</taxon>
        <taxon>Craniata</taxon>
        <taxon>Vertebrata</taxon>
        <taxon>Euteleostomi</taxon>
        <taxon>Actinopterygii</taxon>
        <taxon>Neopterygii</taxon>
        <taxon>Teleostei</taxon>
        <taxon>Neoteleostei</taxon>
        <taxon>Acanthomorphata</taxon>
        <taxon>Eupercaria</taxon>
        <taxon>Sciaenidae</taxon>
        <taxon>Nibea</taxon>
    </lineage>
</organism>
<name>A0ACB7F344_NIBAL</name>
<dbReference type="EMBL" id="CM024807">
    <property type="protein sequence ID" value="KAG8008448.1"/>
    <property type="molecule type" value="Genomic_DNA"/>
</dbReference>
<gene>
    <name evidence="1" type="primary">PAPOLG</name>
    <name evidence="1" type="ORF">GBF38_019607</name>
</gene>
<protein>
    <submittedName>
        <fullName evidence="1">Poly(A) polymerase gamma</fullName>
    </submittedName>
</protein>
<feature type="non-terminal residue" evidence="1">
    <location>
        <position position="592"/>
    </location>
</feature>
<comment type="caution">
    <text evidence="1">The sequence shown here is derived from an EMBL/GenBank/DDBJ whole genome shotgun (WGS) entry which is preliminary data.</text>
</comment>